<dbReference type="PANTHER" id="PTHR33960">
    <property type="entry name" value="SIMILAR TO KIAA0825 PROTEIN"/>
    <property type="match status" value="1"/>
</dbReference>
<dbReference type="Pfam" id="PF14906">
    <property type="entry name" value="DUF4495"/>
    <property type="match status" value="1"/>
</dbReference>
<proteinExistence type="predicted"/>
<dbReference type="PANTHER" id="PTHR33960:SF1">
    <property type="entry name" value="SIMILAR TO KIAA0825 PROTEIN"/>
    <property type="match status" value="1"/>
</dbReference>
<dbReference type="InterPro" id="IPR027993">
    <property type="entry name" value="DUF4495"/>
</dbReference>
<organism evidence="1 2">
    <name type="scientific">Ladona fulva</name>
    <name type="common">Scarce chaser dragonfly</name>
    <name type="synonym">Libellula fulva</name>
    <dbReference type="NCBI Taxonomy" id="123851"/>
    <lineage>
        <taxon>Eukaryota</taxon>
        <taxon>Metazoa</taxon>
        <taxon>Ecdysozoa</taxon>
        <taxon>Arthropoda</taxon>
        <taxon>Hexapoda</taxon>
        <taxon>Insecta</taxon>
        <taxon>Pterygota</taxon>
        <taxon>Palaeoptera</taxon>
        <taxon>Odonata</taxon>
        <taxon>Epiprocta</taxon>
        <taxon>Anisoptera</taxon>
        <taxon>Libelluloidea</taxon>
        <taxon>Libellulidae</taxon>
        <taxon>Ladona</taxon>
    </lineage>
</organism>
<comment type="caution">
    <text evidence="1">The sequence shown here is derived from an EMBL/GenBank/DDBJ whole genome shotgun (WGS) entry which is preliminary data.</text>
</comment>
<name>A0A8K0K5D2_LADFU</name>
<dbReference type="AlphaFoldDB" id="A0A8K0K5D2"/>
<dbReference type="Proteomes" id="UP000792457">
    <property type="component" value="Unassembled WGS sequence"/>
</dbReference>
<protein>
    <submittedName>
        <fullName evidence="1">Uncharacterized protein</fullName>
    </submittedName>
</protein>
<reference evidence="1" key="2">
    <citation type="submission" date="2017-10" db="EMBL/GenBank/DDBJ databases">
        <title>Ladona fulva Genome sequencing and assembly.</title>
        <authorList>
            <person name="Murali S."/>
            <person name="Richards S."/>
            <person name="Bandaranaike D."/>
            <person name="Bellair M."/>
            <person name="Blankenburg K."/>
            <person name="Chao H."/>
            <person name="Dinh H."/>
            <person name="Doddapaneni H."/>
            <person name="Dugan-Rocha S."/>
            <person name="Elkadiri S."/>
            <person name="Gnanaolivu R."/>
            <person name="Hernandez B."/>
            <person name="Skinner E."/>
            <person name="Javaid M."/>
            <person name="Lee S."/>
            <person name="Li M."/>
            <person name="Ming W."/>
            <person name="Munidasa M."/>
            <person name="Muniz J."/>
            <person name="Nguyen L."/>
            <person name="Hughes D."/>
            <person name="Osuji N."/>
            <person name="Pu L.-L."/>
            <person name="Puazo M."/>
            <person name="Qu C."/>
            <person name="Quiroz J."/>
            <person name="Raj R."/>
            <person name="Weissenberger G."/>
            <person name="Xin Y."/>
            <person name="Zou X."/>
            <person name="Han Y."/>
            <person name="Worley K."/>
            <person name="Muzny D."/>
            <person name="Gibbs R."/>
        </authorList>
    </citation>
    <scope>NUCLEOTIDE SEQUENCE</scope>
    <source>
        <strain evidence="1">Sampled in the wild</strain>
    </source>
</reference>
<accession>A0A8K0K5D2</accession>
<keyword evidence="2" id="KW-1185">Reference proteome</keyword>
<gene>
    <name evidence="1" type="ORF">J437_LFUL007211</name>
</gene>
<dbReference type="EMBL" id="KZ308357">
    <property type="protein sequence ID" value="KAG8228041.1"/>
    <property type="molecule type" value="Genomic_DNA"/>
</dbReference>
<sequence>MEVMEEGNLMDRVQILLQRDLAYYEKNQKVLQERLCSEVVGGQLDFPHHASFASVKLVSWWEGEYVAAFHKPSGFLPTREDELKADGASDSDEAEAPVRTSVPEEFVRLTQSSSAQLLEHLHTLSQEALDHADLTVLTGTLGAAALTRNSLWCYNELLKRGSDVGGLSLYSCFKQFNEMVEALAERLLDLHNRLLSLYILQDADSLNWEQNQPFFEGQRGSFIIQMWWCYMQGTKEDLWNTVPPKTAQRVFAGMLNESLTILTVRYSQASPSMSRGSLLVLDISNLLLCVRHLLPTICTNKSELIGLSNQNKVVRDIHAKCHELLSCLIIRGCPLPLLYKHFRKTGDTVPIFSQRPTTPAPWYMVVSPNFFPELPTKEFTTKDLQDKFAVALDLIVLMAQPEASWPLLLKAYIP</sequence>
<reference evidence="1" key="1">
    <citation type="submission" date="2013-04" db="EMBL/GenBank/DDBJ databases">
        <authorList>
            <person name="Qu J."/>
            <person name="Murali S.C."/>
            <person name="Bandaranaike D."/>
            <person name="Bellair M."/>
            <person name="Blankenburg K."/>
            <person name="Chao H."/>
            <person name="Dinh H."/>
            <person name="Doddapaneni H."/>
            <person name="Downs B."/>
            <person name="Dugan-Rocha S."/>
            <person name="Elkadiri S."/>
            <person name="Gnanaolivu R.D."/>
            <person name="Hernandez B."/>
            <person name="Javaid M."/>
            <person name="Jayaseelan J.C."/>
            <person name="Lee S."/>
            <person name="Li M."/>
            <person name="Ming W."/>
            <person name="Munidasa M."/>
            <person name="Muniz J."/>
            <person name="Nguyen L."/>
            <person name="Ongeri F."/>
            <person name="Osuji N."/>
            <person name="Pu L.-L."/>
            <person name="Puazo M."/>
            <person name="Qu C."/>
            <person name="Quiroz J."/>
            <person name="Raj R."/>
            <person name="Weissenberger G."/>
            <person name="Xin Y."/>
            <person name="Zou X."/>
            <person name="Han Y."/>
            <person name="Richards S."/>
            <person name="Worley K."/>
            <person name="Muzny D."/>
            <person name="Gibbs R."/>
        </authorList>
    </citation>
    <scope>NUCLEOTIDE SEQUENCE</scope>
    <source>
        <strain evidence="1">Sampled in the wild</strain>
    </source>
</reference>
<dbReference type="OrthoDB" id="10007406at2759"/>
<evidence type="ECO:0000313" key="1">
    <source>
        <dbReference type="EMBL" id="KAG8228041.1"/>
    </source>
</evidence>
<evidence type="ECO:0000313" key="2">
    <source>
        <dbReference type="Proteomes" id="UP000792457"/>
    </source>
</evidence>